<dbReference type="PROSITE" id="PS50011">
    <property type="entry name" value="PROTEIN_KINASE_DOM"/>
    <property type="match status" value="1"/>
</dbReference>
<dbReference type="Pfam" id="PF00069">
    <property type="entry name" value="Pkinase"/>
    <property type="match status" value="1"/>
</dbReference>
<dbReference type="SUPFAM" id="SSF52954">
    <property type="entry name" value="Class II aaRS ABD-related"/>
    <property type="match status" value="1"/>
</dbReference>
<dbReference type="GO" id="GO:0005737">
    <property type="term" value="C:cytoplasm"/>
    <property type="evidence" value="ECO:0007669"/>
    <property type="project" value="TreeGrafter"/>
</dbReference>
<dbReference type="GO" id="GO:0004672">
    <property type="term" value="F:protein kinase activity"/>
    <property type="evidence" value="ECO:0007669"/>
    <property type="project" value="InterPro"/>
</dbReference>
<dbReference type="GO" id="GO:0051246">
    <property type="term" value="P:regulation of protein metabolic process"/>
    <property type="evidence" value="ECO:0007669"/>
    <property type="project" value="UniProtKB-ARBA"/>
</dbReference>
<dbReference type="PANTHER" id="PTHR11042">
    <property type="entry name" value="EUKARYOTIC TRANSLATION INITIATION FACTOR 2-ALPHA KINASE EIF2-ALPHA KINASE -RELATED"/>
    <property type="match status" value="1"/>
</dbReference>
<dbReference type="GO" id="GO:0005524">
    <property type="term" value="F:ATP binding"/>
    <property type="evidence" value="ECO:0007669"/>
    <property type="project" value="UniProtKB-KW"/>
</dbReference>
<keyword evidence="2" id="KW-0547">Nucleotide-binding</keyword>
<keyword evidence="4" id="KW-0067">ATP-binding</keyword>
<comment type="caution">
    <text evidence="8">The sequence shown here is derived from an EMBL/GenBank/DDBJ whole genome shotgun (WGS) entry which is preliminary data.</text>
</comment>
<evidence type="ECO:0000256" key="5">
    <source>
        <dbReference type="ARBA" id="ARBA00037982"/>
    </source>
</evidence>
<dbReference type="InterPro" id="IPR004154">
    <property type="entry name" value="Anticodon-bd"/>
</dbReference>
<dbReference type="SUPFAM" id="SSF55681">
    <property type="entry name" value="Class II aaRS and biotin synthetases"/>
    <property type="match status" value="1"/>
</dbReference>
<dbReference type="InterPro" id="IPR008271">
    <property type="entry name" value="Ser/Thr_kinase_AS"/>
</dbReference>
<evidence type="ECO:0000313" key="9">
    <source>
        <dbReference type="Proteomes" id="UP001146793"/>
    </source>
</evidence>
<dbReference type="PANTHER" id="PTHR11042:SF136">
    <property type="entry name" value="EIF-2-ALPHA KINASE GCN2"/>
    <property type="match status" value="1"/>
</dbReference>
<dbReference type="InterPro" id="IPR045864">
    <property type="entry name" value="aa-tRNA-synth_II/BPL/LPL"/>
</dbReference>
<feature type="domain" description="Protein kinase" evidence="7">
    <location>
        <begin position="1"/>
        <end position="289"/>
    </location>
</feature>
<evidence type="ECO:0000259" key="7">
    <source>
        <dbReference type="PROSITE" id="PS50011"/>
    </source>
</evidence>
<evidence type="ECO:0000313" key="8">
    <source>
        <dbReference type="EMBL" id="KAJ3442293.1"/>
    </source>
</evidence>
<dbReference type="Gene3D" id="1.10.510.10">
    <property type="entry name" value="Transferase(Phosphotransferase) domain 1"/>
    <property type="match status" value="1"/>
</dbReference>
<dbReference type="Pfam" id="PF03129">
    <property type="entry name" value="HGTP_anticodon"/>
    <property type="match status" value="1"/>
</dbReference>
<dbReference type="Proteomes" id="UP001146793">
    <property type="component" value="Unassembled WGS sequence"/>
</dbReference>
<dbReference type="InterPro" id="IPR000719">
    <property type="entry name" value="Prot_kinase_dom"/>
</dbReference>
<dbReference type="InterPro" id="IPR050339">
    <property type="entry name" value="CC_SR_Kinase"/>
</dbReference>
<dbReference type="EMBL" id="JANTQA010000026">
    <property type="protein sequence ID" value="KAJ3442293.1"/>
    <property type="molecule type" value="Genomic_DNA"/>
</dbReference>
<feature type="compositionally biased region" description="Acidic residues" evidence="6">
    <location>
        <begin position="100"/>
        <end position="132"/>
    </location>
</feature>
<keyword evidence="3" id="KW-0418">Kinase</keyword>
<accession>A0AAV7ZPL2</accession>
<evidence type="ECO:0000256" key="1">
    <source>
        <dbReference type="ARBA" id="ARBA00022679"/>
    </source>
</evidence>
<feature type="compositionally biased region" description="Basic and acidic residues" evidence="6">
    <location>
        <begin position="141"/>
        <end position="150"/>
    </location>
</feature>
<evidence type="ECO:0000256" key="2">
    <source>
        <dbReference type="ARBA" id="ARBA00022741"/>
    </source>
</evidence>
<comment type="similarity">
    <text evidence="5">Belongs to the protein kinase superfamily. Ser/Thr protein kinase family. GCN2 subfamily.</text>
</comment>
<evidence type="ECO:0000256" key="3">
    <source>
        <dbReference type="ARBA" id="ARBA00022777"/>
    </source>
</evidence>
<keyword evidence="1" id="KW-0808">Transferase</keyword>
<proteinExistence type="inferred from homology"/>
<dbReference type="PROSITE" id="PS00108">
    <property type="entry name" value="PROTEIN_KINASE_ST"/>
    <property type="match status" value="1"/>
</dbReference>
<name>A0AAV7ZPL2_9EUKA</name>
<organism evidence="8 9">
    <name type="scientific">Anaeramoeba flamelloides</name>
    <dbReference type="NCBI Taxonomy" id="1746091"/>
    <lineage>
        <taxon>Eukaryota</taxon>
        <taxon>Metamonada</taxon>
        <taxon>Anaeramoebidae</taxon>
        <taxon>Anaeramoeba</taxon>
    </lineage>
</organism>
<reference evidence="8" key="1">
    <citation type="submission" date="2022-08" db="EMBL/GenBank/DDBJ databases">
        <title>Novel sulphate-reducing endosymbionts in the free-living metamonad Anaeramoeba.</title>
        <authorList>
            <person name="Jerlstrom-Hultqvist J."/>
            <person name="Cepicka I."/>
            <person name="Gallot-Lavallee L."/>
            <person name="Salas-Leiva D."/>
            <person name="Curtis B.A."/>
            <person name="Zahonova K."/>
            <person name="Pipaliya S."/>
            <person name="Dacks J."/>
            <person name="Roger A.J."/>
        </authorList>
    </citation>
    <scope>NUCLEOTIDE SEQUENCE</scope>
    <source>
        <strain evidence="8">Busselton2</strain>
    </source>
</reference>
<sequence length="852" mass="100381">MEYCHKTLREFIDGNEAQNEEVLWNIFRQIVEGLVHIHSQDIIHRDLKPDNIFINPNHVVKIGDLGLAAQRIIPENPKIIPISTAQKTKKKFDSQIKGEDLDDNNDDDDDDDDNGGHENDDDDDDEEDNDDEPNNKNNKNNNDKDNEKSKRDLKKNLLNYEQDLEKEQEINQKEYLNDYNHKRGLTMTSEASGIAGTALYVSEYAMKTPNNITYERDMYALGVIFLEMWYWFETLHERVKILTTLKVEKRLPKDFEEKFPRQEKIVRALTLNPPDKIPTALELLKSDYIPPRIGDDSVDIAIRTIAGNSFLERKKFQKLTDSLLRQQKDEFGQNLKKNKRQIESTIFSPINGIIYDNNKHKNKSNPFLNKQKEIKNTIILNKIYDHSKLRQEIKANLIKLFEITGAIEINIPTFTQFFHLPFQNSLNKELIDRNGQLYSLKNDALLNFAQFIISQNIYDLKRMTLCNLLDKELNNNEKFRFDIIGPNKFHSQLPDFEILNTFLKYLIDLTKQFNLLSVGFESFPIIKINNIDFLRSILSYYQISFDQTNLIFEYYKNKSRVNKKKKTDPMPLSKREQLFLREFSSFMGPLKDIITQIINKTKKYPKAYQYTLEIESLYNHLLQMGIIDYIYFDIGLKVENIEYYNSNVFQMFICFKPTKTKNQLNFNHFVDYFQKNFLEIYSKIQISAHSSNHREIQIQIGNGARYNKLLKNLCQKQKYPLGVGMSLEIETIIKIFKALQFQNSPLLLQKTLKTIDVMIVTLNDNTTIDRLLLTDKFRNAGIKTEMLLSENYDYDWQINNAKLKGANFIIIIKKDQNQTRYKLKNRFTNEETEIQSKDIVRTVYTLIKKYQK</sequence>
<dbReference type="Gene3D" id="3.30.930.10">
    <property type="entry name" value="Bira Bifunctional Protein, Domain 2"/>
    <property type="match status" value="1"/>
</dbReference>
<evidence type="ECO:0000256" key="6">
    <source>
        <dbReference type="SAM" id="MobiDB-lite"/>
    </source>
</evidence>
<dbReference type="AlphaFoldDB" id="A0AAV7ZPL2"/>
<protein>
    <submittedName>
        <fullName evidence="8">Gcn2 isoform c</fullName>
    </submittedName>
</protein>
<dbReference type="InterPro" id="IPR011009">
    <property type="entry name" value="Kinase-like_dom_sf"/>
</dbReference>
<evidence type="ECO:0000256" key="4">
    <source>
        <dbReference type="ARBA" id="ARBA00022840"/>
    </source>
</evidence>
<dbReference type="GO" id="GO:0005634">
    <property type="term" value="C:nucleus"/>
    <property type="evidence" value="ECO:0007669"/>
    <property type="project" value="TreeGrafter"/>
</dbReference>
<gene>
    <name evidence="8" type="ORF">M0812_12027</name>
</gene>
<feature type="region of interest" description="Disordered" evidence="6">
    <location>
        <begin position="84"/>
        <end position="151"/>
    </location>
</feature>
<dbReference type="SMART" id="SM00220">
    <property type="entry name" value="S_TKc"/>
    <property type="match status" value="1"/>
</dbReference>
<dbReference type="InterPro" id="IPR036621">
    <property type="entry name" value="Anticodon-bd_dom_sf"/>
</dbReference>
<dbReference type="SUPFAM" id="SSF56112">
    <property type="entry name" value="Protein kinase-like (PK-like)"/>
    <property type="match status" value="1"/>
</dbReference>
<dbReference type="GO" id="GO:0010468">
    <property type="term" value="P:regulation of gene expression"/>
    <property type="evidence" value="ECO:0007669"/>
    <property type="project" value="UniProtKB-ARBA"/>
</dbReference>
<dbReference type="GO" id="GO:0006950">
    <property type="term" value="P:response to stress"/>
    <property type="evidence" value="ECO:0007669"/>
    <property type="project" value="UniProtKB-ARBA"/>
</dbReference>
<dbReference type="Gene3D" id="3.40.50.800">
    <property type="entry name" value="Anticodon-binding domain"/>
    <property type="match status" value="1"/>
</dbReference>